<dbReference type="GO" id="GO:0030288">
    <property type="term" value="C:outer membrane-bounded periplasmic space"/>
    <property type="evidence" value="ECO:0007669"/>
    <property type="project" value="TreeGrafter"/>
</dbReference>
<dbReference type="Gene3D" id="1.10.3810.10">
    <property type="entry name" value="Biosynthetic peptidoglycan transglycosylase-like"/>
    <property type="match status" value="1"/>
</dbReference>
<evidence type="ECO:0000313" key="20">
    <source>
        <dbReference type="Proteomes" id="UP001144323"/>
    </source>
</evidence>
<keyword evidence="6" id="KW-0328">Glycosyltransferase</keyword>
<dbReference type="InterPro" id="IPR050396">
    <property type="entry name" value="Glycosyltr_51/Transpeptidase"/>
</dbReference>
<feature type="compositionally biased region" description="Basic and acidic residues" evidence="15">
    <location>
        <begin position="1"/>
        <end position="11"/>
    </location>
</feature>
<dbReference type="GO" id="GO:0009002">
    <property type="term" value="F:serine-type D-Ala-D-Ala carboxypeptidase activity"/>
    <property type="evidence" value="ECO:0007669"/>
    <property type="project" value="UniProtKB-EC"/>
</dbReference>
<accession>A0A9W6GR91</accession>
<dbReference type="InterPro" id="IPR001460">
    <property type="entry name" value="PCN-bd_Tpept"/>
</dbReference>
<dbReference type="AlphaFoldDB" id="A0A9W6GR91"/>
<evidence type="ECO:0000256" key="9">
    <source>
        <dbReference type="ARBA" id="ARBA00022960"/>
    </source>
</evidence>
<dbReference type="InterPro" id="IPR001264">
    <property type="entry name" value="Glyco_trans_51"/>
</dbReference>
<keyword evidence="11" id="KW-0511">Multifunctional enzyme</keyword>
<feature type="region of interest" description="Disordered" evidence="15">
    <location>
        <begin position="656"/>
        <end position="755"/>
    </location>
</feature>
<evidence type="ECO:0000313" key="19">
    <source>
        <dbReference type="EMBL" id="GLI91444.1"/>
    </source>
</evidence>
<evidence type="ECO:0000256" key="15">
    <source>
        <dbReference type="SAM" id="MobiDB-lite"/>
    </source>
</evidence>
<dbReference type="Pfam" id="PF00912">
    <property type="entry name" value="Transgly"/>
    <property type="match status" value="1"/>
</dbReference>
<evidence type="ECO:0000256" key="7">
    <source>
        <dbReference type="ARBA" id="ARBA00022679"/>
    </source>
</evidence>
<comment type="catalytic activity">
    <reaction evidence="13">
        <text>Preferential cleavage: (Ac)2-L-Lys-D-Ala-|-D-Ala. Also transpeptidation of peptidyl-alanyl moieties that are N-acyl substituents of D-alanine.</text>
        <dbReference type="EC" id="3.4.16.4"/>
    </reaction>
</comment>
<dbReference type="Proteomes" id="UP001144323">
    <property type="component" value="Unassembled WGS sequence"/>
</dbReference>
<keyword evidence="12" id="KW-0961">Cell wall biogenesis/degradation</keyword>
<dbReference type="FunFam" id="1.10.3810.10:FF:000001">
    <property type="entry name" value="Penicillin-binding protein 1A"/>
    <property type="match status" value="1"/>
</dbReference>
<feature type="compositionally biased region" description="Basic residues" evidence="15">
    <location>
        <begin position="27"/>
        <end position="36"/>
    </location>
</feature>
<dbReference type="NCBIfam" id="TIGR02074">
    <property type="entry name" value="PBP_1a_fam"/>
    <property type="match status" value="1"/>
</dbReference>
<evidence type="ECO:0000256" key="12">
    <source>
        <dbReference type="ARBA" id="ARBA00023316"/>
    </source>
</evidence>
<dbReference type="SUPFAM" id="SSF56601">
    <property type="entry name" value="beta-lactamase/transpeptidase-like"/>
    <property type="match status" value="1"/>
</dbReference>
<dbReference type="PANTHER" id="PTHR32282">
    <property type="entry name" value="BINDING PROTEIN TRANSPEPTIDASE, PUTATIVE-RELATED"/>
    <property type="match status" value="1"/>
</dbReference>
<comment type="caution">
    <text evidence="19">The sequence shown here is derived from an EMBL/GenBank/DDBJ whole genome shotgun (WGS) entry which is preliminary data.</text>
</comment>
<dbReference type="GO" id="GO:0009252">
    <property type="term" value="P:peptidoglycan biosynthetic process"/>
    <property type="evidence" value="ECO:0007669"/>
    <property type="project" value="UniProtKB-KW"/>
</dbReference>
<comment type="similarity">
    <text evidence="2">In the C-terminal section; belongs to the transpeptidase family.</text>
</comment>
<feature type="compositionally biased region" description="Basic and acidic residues" evidence="15">
    <location>
        <begin position="705"/>
        <end position="717"/>
    </location>
</feature>
<organism evidence="19 20">
    <name type="scientific">Methylocystis echinoides</name>
    <dbReference type="NCBI Taxonomy" id="29468"/>
    <lineage>
        <taxon>Bacteria</taxon>
        <taxon>Pseudomonadati</taxon>
        <taxon>Pseudomonadota</taxon>
        <taxon>Alphaproteobacteria</taxon>
        <taxon>Hyphomicrobiales</taxon>
        <taxon>Methylocystaceae</taxon>
        <taxon>Methylocystis</taxon>
    </lineage>
</organism>
<keyword evidence="16" id="KW-0812">Transmembrane</keyword>
<evidence type="ECO:0000256" key="11">
    <source>
        <dbReference type="ARBA" id="ARBA00023268"/>
    </source>
</evidence>
<dbReference type="GO" id="GO:0008955">
    <property type="term" value="F:peptidoglycan glycosyltransferase activity"/>
    <property type="evidence" value="ECO:0007669"/>
    <property type="project" value="UniProtKB-EC"/>
</dbReference>
<dbReference type="GO" id="GO:0008658">
    <property type="term" value="F:penicillin binding"/>
    <property type="evidence" value="ECO:0007669"/>
    <property type="project" value="InterPro"/>
</dbReference>
<gene>
    <name evidence="19" type="primary">pbpC</name>
    <name evidence="19" type="ORF">LMG27198_04360</name>
</gene>
<keyword evidence="10" id="KW-0573">Peptidoglycan synthesis</keyword>
<evidence type="ECO:0000256" key="8">
    <source>
        <dbReference type="ARBA" id="ARBA00022801"/>
    </source>
</evidence>
<keyword evidence="8" id="KW-0378">Hydrolase</keyword>
<evidence type="ECO:0000259" key="18">
    <source>
        <dbReference type="Pfam" id="PF00912"/>
    </source>
</evidence>
<keyword evidence="4" id="KW-0121">Carboxypeptidase</keyword>
<evidence type="ECO:0000256" key="14">
    <source>
        <dbReference type="ARBA" id="ARBA00049902"/>
    </source>
</evidence>
<dbReference type="GO" id="GO:0071555">
    <property type="term" value="P:cell wall organization"/>
    <property type="evidence" value="ECO:0007669"/>
    <property type="project" value="UniProtKB-KW"/>
</dbReference>
<feature type="domain" description="Glycosyl transferase family 51" evidence="18">
    <location>
        <begin position="106"/>
        <end position="268"/>
    </location>
</feature>
<dbReference type="GO" id="GO:0006508">
    <property type="term" value="P:proteolysis"/>
    <property type="evidence" value="ECO:0007669"/>
    <property type="project" value="UniProtKB-KW"/>
</dbReference>
<evidence type="ECO:0000256" key="3">
    <source>
        <dbReference type="ARBA" id="ARBA00007739"/>
    </source>
</evidence>
<evidence type="ECO:0000256" key="16">
    <source>
        <dbReference type="SAM" id="Phobius"/>
    </source>
</evidence>
<dbReference type="RefSeq" id="WP_281800091.1">
    <property type="nucleotide sequence ID" value="NZ_BSEC01000001.1"/>
</dbReference>
<keyword evidence="16" id="KW-0472">Membrane</keyword>
<dbReference type="InterPro" id="IPR023346">
    <property type="entry name" value="Lysozyme-like_dom_sf"/>
</dbReference>
<dbReference type="PANTHER" id="PTHR32282:SF33">
    <property type="entry name" value="PEPTIDOGLYCAN GLYCOSYLTRANSFERASE"/>
    <property type="match status" value="1"/>
</dbReference>
<dbReference type="Gene3D" id="3.40.710.10">
    <property type="entry name" value="DD-peptidase/beta-lactamase superfamily"/>
    <property type="match status" value="1"/>
</dbReference>
<dbReference type="SUPFAM" id="SSF53955">
    <property type="entry name" value="Lysozyme-like"/>
    <property type="match status" value="1"/>
</dbReference>
<evidence type="ECO:0000256" key="13">
    <source>
        <dbReference type="ARBA" id="ARBA00034000"/>
    </source>
</evidence>
<feature type="transmembrane region" description="Helical" evidence="16">
    <location>
        <begin position="46"/>
        <end position="68"/>
    </location>
</feature>
<feature type="domain" description="Penicillin-binding protein transpeptidase" evidence="17">
    <location>
        <begin position="354"/>
        <end position="585"/>
    </location>
</feature>
<evidence type="ECO:0000256" key="4">
    <source>
        <dbReference type="ARBA" id="ARBA00022645"/>
    </source>
</evidence>
<evidence type="ECO:0000256" key="10">
    <source>
        <dbReference type="ARBA" id="ARBA00022984"/>
    </source>
</evidence>
<sequence length="755" mass="80779">MAKSGNRREPRFDDDDDDDLRAEPRPSRSRARKQPRRRSGSLIGGLFYWGLTFAVWGVIGGGALMVYYGSQLPPIDQLSVPKRPPNIAILGVDGAALANRGDTGGAAIRIADLPPYVPKAFVAIEDRRFYSHWGVDPQGIGRALLRNVAGRGGMQGGSTLTQQLAKNLFLTQERTISRKIQEAILAVWLEHKYSKDQILELYLNRVYFGSGAYGVEAATQRYFGHGAKTATLSEAAVLAGLMKAPSKLAPDRNPDGATERAAQVITAMAQEGFISEKMAKGALANPAQTQKETGGGSINYAADYVMDVLDDTVGAIDEDIVVTTTIDQRLQTVAEGALKEELDRKGAKFGVTQGAIVSLDPTGAIRALVGGRDYSESQFNRAVSAKRQPGSAFKPFVYLAGVEHGLTPETVREDGPLNIKGWTPENYSHEYFGPVTLTKALALSLNTVAVRVGMEVGPKTVVKTAHRLGIQSDLQPNASIALGTSEVTPLELVSAYAPFANGGFGVQPYIITRVKTAGGKTLYSRKTPSPARAIDPQYVGMMNDMMQETLLTGTARKAELPGWPAAGKTGTSQDFRDAWFIGYTSRLVTGVWLGNDDSSPTKKASGGNLPVEIWSRYMSIAHKGVAVAGLPTNGWRSQGGVDEVVAKPLDDLIGLFTGGSAPAPAAPPPSPARPRPAAPRPQQEQAMPAQDAAPDDQTATIPRPPAERPRAAPRMEDDFLPPEDIPDAGAPPPPPRGRRQAGRDKSIFEDLFGGQ</sequence>
<keyword evidence="9" id="KW-0133">Cell shape</keyword>
<keyword evidence="16" id="KW-1133">Transmembrane helix</keyword>
<comment type="similarity">
    <text evidence="3">In the N-terminal section; belongs to the glycosyltransferase 51 family.</text>
</comment>
<evidence type="ECO:0000256" key="6">
    <source>
        <dbReference type="ARBA" id="ARBA00022676"/>
    </source>
</evidence>
<evidence type="ECO:0000259" key="17">
    <source>
        <dbReference type="Pfam" id="PF00905"/>
    </source>
</evidence>
<dbReference type="EMBL" id="BSEC01000001">
    <property type="protein sequence ID" value="GLI91444.1"/>
    <property type="molecule type" value="Genomic_DNA"/>
</dbReference>
<evidence type="ECO:0000256" key="2">
    <source>
        <dbReference type="ARBA" id="ARBA00007090"/>
    </source>
</evidence>
<evidence type="ECO:0000256" key="1">
    <source>
        <dbReference type="ARBA" id="ARBA00004752"/>
    </source>
</evidence>
<dbReference type="InterPro" id="IPR036950">
    <property type="entry name" value="PBP_transglycosylase"/>
</dbReference>
<evidence type="ECO:0000256" key="5">
    <source>
        <dbReference type="ARBA" id="ARBA00022670"/>
    </source>
</evidence>
<keyword evidence="7" id="KW-0808">Transferase</keyword>
<dbReference type="InterPro" id="IPR012338">
    <property type="entry name" value="Beta-lactam/transpept-like"/>
</dbReference>
<dbReference type="GO" id="GO:0008360">
    <property type="term" value="P:regulation of cell shape"/>
    <property type="evidence" value="ECO:0007669"/>
    <property type="project" value="UniProtKB-KW"/>
</dbReference>
<protein>
    <submittedName>
        <fullName evidence="19">Penicillin-binding protein</fullName>
    </submittedName>
</protein>
<comment type="pathway">
    <text evidence="1">Cell wall biogenesis; peptidoglycan biosynthesis.</text>
</comment>
<comment type="catalytic activity">
    <reaction evidence="14">
        <text>[GlcNAc-(1-&gt;4)-Mur2Ac(oyl-L-Ala-gamma-D-Glu-L-Lys-D-Ala-D-Ala)](n)-di-trans,octa-cis-undecaprenyl diphosphate + beta-D-GlcNAc-(1-&gt;4)-Mur2Ac(oyl-L-Ala-gamma-D-Glu-L-Lys-D-Ala-D-Ala)-di-trans,octa-cis-undecaprenyl diphosphate = [GlcNAc-(1-&gt;4)-Mur2Ac(oyl-L-Ala-gamma-D-Glu-L-Lys-D-Ala-D-Ala)](n+1)-di-trans,octa-cis-undecaprenyl diphosphate + di-trans,octa-cis-undecaprenyl diphosphate + H(+)</text>
        <dbReference type="Rhea" id="RHEA:23708"/>
        <dbReference type="Rhea" id="RHEA-COMP:9602"/>
        <dbReference type="Rhea" id="RHEA-COMP:9603"/>
        <dbReference type="ChEBI" id="CHEBI:15378"/>
        <dbReference type="ChEBI" id="CHEBI:58405"/>
        <dbReference type="ChEBI" id="CHEBI:60033"/>
        <dbReference type="ChEBI" id="CHEBI:78435"/>
        <dbReference type="EC" id="2.4.99.28"/>
    </reaction>
</comment>
<name>A0A9W6GR91_9HYPH</name>
<keyword evidence="5" id="KW-0645">Protease</keyword>
<reference evidence="19" key="1">
    <citation type="journal article" date="2023" name="Int. J. Syst. Evol. Microbiol.">
        <title>Methylocystis iwaonis sp. nov., a type II methane-oxidizing bacterium from surface soil of a rice paddy field in Japan, and emended description of the genus Methylocystis (ex Whittenbury et al. 1970) Bowman et al. 1993.</title>
        <authorList>
            <person name="Kaise H."/>
            <person name="Sawadogo J.B."/>
            <person name="Alam M.S."/>
            <person name="Ueno C."/>
            <person name="Dianou D."/>
            <person name="Shinjo R."/>
            <person name="Asakawa S."/>
        </authorList>
    </citation>
    <scope>NUCLEOTIDE SEQUENCE</scope>
    <source>
        <strain evidence="19">LMG27198</strain>
    </source>
</reference>
<dbReference type="Pfam" id="PF00905">
    <property type="entry name" value="Transpeptidase"/>
    <property type="match status" value="1"/>
</dbReference>
<feature type="compositionally biased region" description="Pro residues" evidence="15">
    <location>
        <begin position="664"/>
        <end position="679"/>
    </location>
</feature>
<proteinExistence type="inferred from homology"/>
<feature type="region of interest" description="Disordered" evidence="15">
    <location>
        <begin position="1"/>
        <end position="36"/>
    </location>
</feature>
<feature type="compositionally biased region" description="Low complexity" evidence="15">
    <location>
        <begin position="680"/>
        <end position="699"/>
    </location>
</feature>
<keyword evidence="20" id="KW-1185">Reference proteome</keyword>